<dbReference type="InterPro" id="IPR014229">
    <property type="entry name" value="Spore_YtfJ"/>
</dbReference>
<proteinExistence type="predicted"/>
<keyword evidence="2" id="KW-1185">Reference proteome</keyword>
<dbReference type="OrthoDB" id="117747at2157"/>
<accession>H1YZA1</accession>
<dbReference type="HOGENOM" id="CLU_115880_2_1_2"/>
<name>H1YZA1_9EURY</name>
<organism evidence="1 2">
    <name type="scientific">Methanoplanus limicola DSM 2279</name>
    <dbReference type="NCBI Taxonomy" id="937775"/>
    <lineage>
        <taxon>Archaea</taxon>
        <taxon>Methanobacteriati</taxon>
        <taxon>Methanobacteriota</taxon>
        <taxon>Stenosarchaea group</taxon>
        <taxon>Methanomicrobia</taxon>
        <taxon>Methanomicrobiales</taxon>
        <taxon>Methanomicrobiaceae</taxon>
        <taxon>Methanoplanus</taxon>
    </lineage>
</organism>
<dbReference type="EMBL" id="CM001436">
    <property type="protein sequence ID" value="EHQ35125.1"/>
    <property type="molecule type" value="Genomic_DNA"/>
</dbReference>
<gene>
    <name evidence="1" type="ORF">Metlim_1003</name>
</gene>
<dbReference type="InParanoid" id="H1YZA1"/>
<reference evidence="1 2" key="1">
    <citation type="submission" date="2011-10" db="EMBL/GenBank/DDBJ databases">
        <title>The Improved High-Quality Draft genome of Methanoplanus limicola DSM 2279.</title>
        <authorList>
            <consortium name="US DOE Joint Genome Institute (JGI-PGF)"/>
            <person name="Lucas S."/>
            <person name="Copeland A."/>
            <person name="Lapidus A."/>
            <person name="Glavina del Rio T."/>
            <person name="Dalin E."/>
            <person name="Tice H."/>
            <person name="Bruce D."/>
            <person name="Goodwin L."/>
            <person name="Pitluck S."/>
            <person name="Peters L."/>
            <person name="Mikhailova N."/>
            <person name="Lu M."/>
            <person name="Kyrpides N."/>
            <person name="Mavromatis K."/>
            <person name="Ivanova N."/>
            <person name="Markowitz V."/>
            <person name="Cheng J.-F."/>
            <person name="Hugenholtz P."/>
            <person name="Woyke T."/>
            <person name="Wu D."/>
            <person name="Wirth R."/>
            <person name="Brambilla E.-M."/>
            <person name="Klenk H.-P."/>
            <person name="Eisen J.A."/>
        </authorList>
    </citation>
    <scope>NUCLEOTIDE SEQUENCE [LARGE SCALE GENOMIC DNA]</scope>
    <source>
        <strain evidence="1 2">DSM 2279</strain>
    </source>
</reference>
<dbReference type="PANTHER" id="PTHR39162">
    <property type="entry name" value="GLL3345 PROTEIN"/>
    <property type="match status" value="1"/>
</dbReference>
<evidence type="ECO:0000313" key="2">
    <source>
        <dbReference type="Proteomes" id="UP000005741"/>
    </source>
</evidence>
<dbReference type="PANTHER" id="PTHR39162:SF1">
    <property type="entry name" value="SPORULATION PROTEIN YTFJ"/>
    <property type="match status" value="1"/>
</dbReference>
<dbReference type="Pfam" id="PF09579">
    <property type="entry name" value="Spore_YtfJ"/>
    <property type="match status" value="1"/>
</dbReference>
<dbReference type="RefSeq" id="WP_004076856.1">
    <property type="nucleotide sequence ID" value="NZ_CM001436.1"/>
</dbReference>
<dbReference type="AlphaFoldDB" id="H1YZA1"/>
<protein>
    <submittedName>
        <fullName evidence="1">Sporulation protein YtfJ</fullName>
    </submittedName>
</protein>
<dbReference type="Proteomes" id="UP000005741">
    <property type="component" value="Chromosome"/>
</dbReference>
<evidence type="ECO:0000313" key="1">
    <source>
        <dbReference type="EMBL" id="EHQ35125.1"/>
    </source>
</evidence>
<sequence length="133" mass="13457">MDADNLFEKALAEIDRLVNAGTVMGDPVEMGDRIVVPVAGFGFGFGAGAGGSEGNGGAGTGAGGGVSPVALIVIEKNVSGPEGIRVVPVRKPGPITEAITAVGEDVLPKVVEIIKKEMGKEEMEEKAEGNPED</sequence>
<dbReference type="STRING" id="937775.Metlim_1003"/>